<evidence type="ECO:0000313" key="2">
    <source>
        <dbReference type="EMBL" id="NMQ26652.1"/>
    </source>
</evidence>
<evidence type="ECO:0000313" key="3">
    <source>
        <dbReference type="Proteomes" id="UP000749010"/>
    </source>
</evidence>
<keyword evidence="3" id="KW-1185">Reference proteome</keyword>
<name>A0ABX1TQZ7_9PROT</name>
<organism evidence="2 3">
    <name type="scientific">Candidatus Accumulibacter phosphatis</name>
    <dbReference type="NCBI Taxonomy" id="327160"/>
    <lineage>
        <taxon>Bacteria</taxon>
        <taxon>Pseudomonadati</taxon>
        <taxon>Pseudomonadota</taxon>
        <taxon>Betaproteobacteria</taxon>
        <taxon>Candidatus Accumulibacter</taxon>
    </lineage>
</organism>
<protein>
    <submittedName>
        <fullName evidence="2">Uncharacterized protein</fullName>
    </submittedName>
</protein>
<dbReference type="Proteomes" id="UP000749010">
    <property type="component" value="Unassembled WGS sequence"/>
</dbReference>
<dbReference type="RefSeq" id="WP_169065101.1">
    <property type="nucleotide sequence ID" value="NZ_SPMY01000006.1"/>
</dbReference>
<proteinExistence type="predicted"/>
<gene>
    <name evidence="2" type="ORF">E4Q23_02070</name>
</gene>
<feature type="region of interest" description="Disordered" evidence="1">
    <location>
        <begin position="70"/>
        <end position="92"/>
    </location>
</feature>
<feature type="compositionally biased region" description="Pro residues" evidence="1">
    <location>
        <begin position="75"/>
        <end position="92"/>
    </location>
</feature>
<sequence>MNYYRITYSIDDKNERVYPQPMKGVVFVMTQDHASEHFMVGGTEATIAEDGKSIVALTGNAAEALIQDLRESFPKQPPNPYPGAPFPPAPRQ</sequence>
<comment type="caution">
    <text evidence="2">The sequence shown here is derived from an EMBL/GenBank/DDBJ whole genome shotgun (WGS) entry which is preliminary data.</text>
</comment>
<reference evidence="2 3" key="1">
    <citation type="submission" date="2019-03" db="EMBL/GenBank/DDBJ databases">
        <title>Metabolic reconstructions from genomes of highly enriched 'Candidatus Accumulibacter' and 'Candidatus Competibacter' bioreactor populations.</title>
        <authorList>
            <person name="Annavajhala M.K."/>
            <person name="Welles L."/>
            <person name="Abbas B."/>
            <person name="Sorokin D."/>
            <person name="Park H."/>
            <person name="Van Loosdrecht M."/>
            <person name="Chandran K."/>
        </authorList>
    </citation>
    <scope>NUCLEOTIDE SEQUENCE [LARGE SCALE GENOMIC DNA]</scope>
    <source>
        <strain evidence="2 3">SBR_S</strain>
    </source>
</reference>
<accession>A0ABX1TQZ7</accession>
<dbReference type="EMBL" id="SPMY01000006">
    <property type="protein sequence ID" value="NMQ26652.1"/>
    <property type="molecule type" value="Genomic_DNA"/>
</dbReference>
<evidence type="ECO:0000256" key="1">
    <source>
        <dbReference type="SAM" id="MobiDB-lite"/>
    </source>
</evidence>